<dbReference type="Gene3D" id="3.40.720.10">
    <property type="entry name" value="Alkaline Phosphatase, subunit A"/>
    <property type="match status" value="1"/>
</dbReference>
<sequence>MATGRRVSPVGTLVGTPNFATSVVVAGKAAYVLASGATHTQTVTAYDARDLRRLGQVSGFKGEIPDNVAAIGVIRVAHQDFFQGLAAGMDGRIYAAGGVSDGLLALHVGHDGFKVLRRYALAYHAFPKDQYPYRYQGSRGGAYHFYPDGVAVDQDGRHAYVTGLLSNAVARIDLDTGATQYANAGPYPFAPVLTDRGHRLVVSDWGGCGVRVLDARSLKPLGRVCVGPTTGPDNADPGIHPTALVTVPGTDDIVFVAANLDEAVEVDTRSLKVVRTFDDAPYSGAPPGSYPDAVAIHGGRLFVANAGNNDVAVFDLTSGRRLGLIPTAWYPTGLAAGPDALYIAAAKGLGSGPNLEHQWVGTMMPGTLQRISYARIDAELSRLTKVALSDNGFALGQREALGQANREVTRRLRSHIRYVVFILRENKTFDEELGDYKAAGRWADSRLALYGPRELPNLFAWADRYALFDNFYADGEVTAQGHQWVTGASDSDFVQRTWPQYYSGRGLVPNPGWTQSLVPAKLADGTGGIPGGAANPYAIYTDLPKLGRWSNPWIAYPERLYLFNSLLAHHVSFEDFGEFVSRNEAGVIAPAMRAHLAVNFPGWDRMILDTQRAHVAVDWMRQHAGDLPHFIYIWLPDDHTAGRSPCYYTPDYYVANSDQATAQIVHYLSTTSQWKHMLVFVTEDDAQSGADHIDAHRTFTAVLGPWVRHTQVTTRYSQVNLIRTIEAILDLPPMSQWDANAAVIRGLWREHSDDSEVPVHPMQVPVAYNPGVCPDGKLLRRLAGASGQTVTAAWLRTHLRPDAGEPPPKADDRYTPTSLLKVPGPEQMRQEWIATKGRASYDHTLRYLRALANRQHAPMSHFVASDDDD</sequence>
<dbReference type="Gene3D" id="2.130.10.10">
    <property type="entry name" value="YVTN repeat-like/Quinoprotein amine dehydrogenase"/>
    <property type="match status" value="2"/>
</dbReference>
<dbReference type="SUPFAM" id="SSF101898">
    <property type="entry name" value="NHL repeat"/>
    <property type="match status" value="1"/>
</dbReference>
<proteinExistence type="predicted"/>
<dbReference type="InterPro" id="IPR007312">
    <property type="entry name" value="Phosphoesterase"/>
</dbReference>
<keyword evidence="1" id="KW-0378">Hydrolase</keyword>
<dbReference type="Proteomes" id="UP000095401">
    <property type="component" value="Chromosome"/>
</dbReference>
<evidence type="ECO:0000256" key="1">
    <source>
        <dbReference type="ARBA" id="ARBA00022801"/>
    </source>
</evidence>
<dbReference type="PANTHER" id="PTHR47197">
    <property type="entry name" value="PROTEIN NIRF"/>
    <property type="match status" value="1"/>
</dbReference>
<dbReference type="KEGG" id="aprs:BI364_04610"/>
<dbReference type="Pfam" id="PF04185">
    <property type="entry name" value="Phosphoesterase"/>
    <property type="match status" value="1"/>
</dbReference>
<dbReference type="EMBL" id="CP017415">
    <property type="protein sequence ID" value="AOU99541.1"/>
    <property type="molecule type" value="Genomic_DNA"/>
</dbReference>
<gene>
    <name evidence="2" type="ORF">BI364_04610</name>
</gene>
<dbReference type="SUPFAM" id="SSF75011">
    <property type="entry name" value="3-carboxy-cis,cis-mucoante lactonizing enzyme"/>
    <property type="match status" value="1"/>
</dbReference>
<dbReference type="SUPFAM" id="SSF53649">
    <property type="entry name" value="Alkaline phosphatase-like"/>
    <property type="match status" value="1"/>
</dbReference>
<dbReference type="InterPro" id="IPR051200">
    <property type="entry name" value="Host-pathogen_enzymatic-act"/>
</dbReference>
<dbReference type="GO" id="GO:0016788">
    <property type="term" value="F:hydrolase activity, acting on ester bonds"/>
    <property type="evidence" value="ECO:0007669"/>
    <property type="project" value="InterPro"/>
</dbReference>
<evidence type="ECO:0000313" key="3">
    <source>
        <dbReference type="Proteomes" id="UP000095401"/>
    </source>
</evidence>
<dbReference type="InterPro" id="IPR017850">
    <property type="entry name" value="Alkaline_phosphatase_core_sf"/>
</dbReference>
<keyword evidence="3" id="KW-1185">Reference proteome</keyword>
<dbReference type="AlphaFoldDB" id="A0A1D8ISS3"/>
<name>A0A1D8ISS3_9GAMM</name>
<accession>A0A1D8ISS3</accession>
<dbReference type="InterPro" id="IPR015943">
    <property type="entry name" value="WD40/YVTN_repeat-like_dom_sf"/>
</dbReference>
<evidence type="ECO:0000313" key="2">
    <source>
        <dbReference type="EMBL" id="AOU99541.1"/>
    </source>
</evidence>
<protein>
    <submittedName>
        <fullName evidence="2">Quinoprotein amine dehydrogenase, beta chain-like protein</fullName>
    </submittedName>
</protein>
<reference evidence="3" key="1">
    <citation type="submission" date="2016-09" db="EMBL/GenBank/DDBJ databases">
        <title>Acidihalobacter prosperus F5.</title>
        <authorList>
            <person name="Khaleque H.N."/>
            <person name="Ramsay J.P."/>
            <person name="Kaksonen A.H."/>
            <person name="Boxall N.J."/>
            <person name="Watkin E.L.J."/>
        </authorList>
    </citation>
    <scope>NUCLEOTIDE SEQUENCE [LARGE SCALE GENOMIC DNA]</scope>
    <source>
        <strain evidence="3">F5</strain>
    </source>
</reference>
<dbReference type="PANTHER" id="PTHR47197:SF3">
    <property type="entry name" value="DIHYDRO-HEME D1 DEHYDROGENASE"/>
    <property type="match status" value="1"/>
</dbReference>
<organism evidence="2 3">
    <name type="scientific">Acidihalobacter yilgarnensis</name>
    <dbReference type="NCBI Taxonomy" id="2819280"/>
    <lineage>
        <taxon>Bacteria</taxon>
        <taxon>Pseudomonadati</taxon>
        <taxon>Pseudomonadota</taxon>
        <taxon>Gammaproteobacteria</taxon>
        <taxon>Chromatiales</taxon>
        <taxon>Ectothiorhodospiraceae</taxon>
        <taxon>Acidihalobacter</taxon>
    </lineage>
</organism>